<dbReference type="GeneTree" id="ENSGT00940000154179"/>
<reference evidence="4" key="1">
    <citation type="submission" date="2018-12" db="EMBL/GenBank/DDBJ databases">
        <authorList>
            <person name="Yazar S."/>
        </authorList>
    </citation>
    <scope>NUCLEOTIDE SEQUENCE [LARGE SCALE GENOMIC DNA]</scope>
</reference>
<dbReference type="SUPFAM" id="SSF48726">
    <property type="entry name" value="Immunoglobulin"/>
    <property type="match status" value="1"/>
</dbReference>
<protein>
    <recommendedName>
        <fullName evidence="2">Ig-like domain-containing protein</fullName>
    </recommendedName>
</protein>
<organism evidence="3 4">
    <name type="scientific">Vombatus ursinus</name>
    <name type="common">Common wombat</name>
    <dbReference type="NCBI Taxonomy" id="29139"/>
    <lineage>
        <taxon>Eukaryota</taxon>
        <taxon>Metazoa</taxon>
        <taxon>Chordata</taxon>
        <taxon>Craniata</taxon>
        <taxon>Vertebrata</taxon>
        <taxon>Euteleostomi</taxon>
        <taxon>Mammalia</taxon>
        <taxon>Metatheria</taxon>
        <taxon>Diprotodontia</taxon>
        <taxon>Vombatidae</taxon>
        <taxon>Vombatus</taxon>
    </lineage>
</organism>
<dbReference type="Ensembl" id="ENSVURT00010021963.1">
    <property type="protein sequence ID" value="ENSVURP00010019300.1"/>
    <property type="gene ID" value="ENSVURG00010014724.1"/>
</dbReference>
<dbReference type="Gene3D" id="2.60.40.10">
    <property type="entry name" value="Immunoglobulins"/>
    <property type="match status" value="1"/>
</dbReference>
<dbReference type="InterPro" id="IPR036179">
    <property type="entry name" value="Ig-like_dom_sf"/>
</dbReference>
<feature type="domain" description="Ig-like" evidence="2">
    <location>
        <begin position="5"/>
        <end position="114"/>
    </location>
</feature>
<reference evidence="3" key="2">
    <citation type="submission" date="2025-08" db="UniProtKB">
        <authorList>
            <consortium name="Ensembl"/>
        </authorList>
    </citation>
    <scope>IDENTIFICATION</scope>
</reference>
<evidence type="ECO:0000259" key="2">
    <source>
        <dbReference type="PROSITE" id="PS50835"/>
    </source>
</evidence>
<sequence length="114" mass="12475">MAWTPLLLSLLTLCQGASLRTSVSGSLGQSVTISCTRSSGNMDSSYVQWYQQHQGQTTRLIIYDWSSRPSGIPERFSGSKDTSANSASLTISGLQAEDEADCYCQSSYYKSGYY</sequence>
<accession>A0A4X2LC44</accession>
<dbReference type="SMART" id="SM00406">
    <property type="entry name" value="IGv"/>
    <property type="match status" value="1"/>
</dbReference>
<evidence type="ECO:0000256" key="1">
    <source>
        <dbReference type="SAM" id="SignalP"/>
    </source>
</evidence>
<dbReference type="PANTHER" id="PTHR23267">
    <property type="entry name" value="IMMUNOGLOBULIN LIGHT CHAIN"/>
    <property type="match status" value="1"/>
</dbReference>
<dbReference type="OMA" id="CKSAHNT"/>
<dbReference type="InterPro" id="IPR013783">
    <property type="entry name" value="Ig-like_fold"/>
</dbReference>
<proteinExistence type="predicted"/>
<dbReference type="InterPro" id="IPR013106">
    <property type="entry name" value="Ig_V-set"/>
</dbReference>
<dbReference type="InterPro" id="IPR007110">
    <property type="entry name" value="Ig-like_dom"/>
</dbReference>
<dbReference type="Pfam" id="PF07686">
    <property type="entry name" value="V-set"/>
    <property type="match status" value="1"/>
</dbReference>
<dbReference type="STRING" id="29139.ENSVURP00010019300"/>
<dbReference type="Proteomes" id="UP000314987">
    <property type="component" value="Unassembled WGS sequence"/>
</dbReference>
<evidence type="ECO:0000313" key="3">
    <source>
        <dbReference type="Ensembl" id="ENSVURP00010019300.1"/>
    </source>
</evidence>
<keyword evidence="1" id="KW-0732">Signal</keyword>
<reference evidence="3" key="3">
    <citation type="submission" date="2025-09" db="UniProtKB">
        <authorList>
            <consortium name="Ensembl"/>
        </authorList>
    </citation>
    <scope>IDENTIFICATION</scope>
</reference>
<feature type="chain" id="PRO_5021371726" description="Ig-like domain-containing protein" evidence="1">
    <location>
        <begin position="17"/>
        <end position="114"/>
    </location>
</feature>
<keyword evidence="4" id="KW-1185">Reference proteome</keyword>
<dbReference type="InterPro" id="IPR050150">
    <property type="entry name" value="IgV_Light_Chain"/>
</dbReference>
<name>A0A4X2LC44_VOMUR</name>
<feature type="signal peptide" evidence="1">
    <location>
        <begin position="1"/>
        <end position="16"/>
    </location>
</feature>
<evidence type="ECO:0000313" key="4">
    <source>
        <dbReference type="Proteomes" id="UP000314987"/>
    </source>
</evidence>
<dbReference type="AlphaFoldDB" id="A0A4X2LC44"/>
<dbReference type="PROSITE" id="PS50835">
    <property type="entry name" value="IG_LIKE"/>
    <property type="match status" value="1"/>
</dbReference>